<evidence type="ECO:0000313" key="8">
    <source>
        <dbReference type="EnsemblPlants" id="Kaladp0089s0080.1.v1.1.CDS.1"/>
    </source>
</evidence>
<dbReference type="InterPro" id="IPR032675">
    <property type="entry name" value="LRR_dom_sf"/>
</dbReference>
<feature type="domain" description="Disease resistance R13L4/SHOC-2-like LRR" evidence="7">
    <location>
        <begin position="177"/>
        <end position="285"/>
    </location>
</feature>
<dbReference type="Pfam" id="PF08263">
    <property type="entry name" value="LRRNT_2"/>
    <property type="match status" value="1"/>
</dbReference>
<keyword evidence="4" id="KW-0677">Repeat</keyword>
<evidence type="ECO:0008006" key="10">
    <source>
        <dbReference type="Google" id="ProtNLM"/>
    </source>
</evidence>
<proteinExistence type="predicted"/>
<evidence type="ECO:0000256" key="3">
    <source>
        <dbReference type="ARBA" id="ARBA00022729"/>
    </source>
</evidence>
<dbReference type="AlphaFoldDB" id="A0A7N0UVF3"/>
<keyword evidence="5" id="KW-0472">Membrane</keyword>
<evidence type="ECO:0000256" key="4">
    <source>
        <dbReference type="ARBA" id="ARBA00022737"/>
    </source>
</evidence>
<evidence type="ECO:0000256" key="2">
    <source>
        <dbReference type="ARBA" id="ARBA00022614"/>
    </source>
</evidence>
<sequence>MVGVDEVEPKANRTSNLRLRLLQLLFSSSSSTQHICLSVQSYKYAKLFNLVFPKSRTMSSSSSFLLPATLSFLLLFQIASASTEEALALLQWKNSLDSSDVLSASWTLGASNATTDDSPCNWVGILCGDGGGVVKVNLSGFGVTGKLEGFSFASFPNVSYFEMSVNNLYGPIPPQISLLQKVEYLDFSLTNLTGRIPAEIGLLSRLQTLHLIYCQLSGSIPQEIGNLKALTELALYGNMLDGPIPASFGNLTSLVNLFIYQNQLSGSIPEEFGKLSNLVWLYMDTNNISGFQFCPNRQFHICVK</sequence>
<dbReference type="Gramene" id="Kaladp0089s0080.1.v1.1">
    <property type="protein sequence ID" value="Kaladp0089s0080.1.v1.1.CDS.1"/>
    <property type="gene ID" value="Kaladp0089s0080.v1.1"/>
</dbReference>
<protein>
    <recommendedName>
        <fullName evidence="10">Leucine-rich repeat-containing N-terminal plant-type domain-containing protein</fullName>
    </recommendedName>
</protein>
<dbReference type="GO" id="GO:0016020">
    <property type="term" value="C:membrane"/>
    <property type="evidence" value="ECO:0007669"/>
    <property type="project" value="UniProtKB-SubCell"/>
</dbReference>
<reference evidence="8" key="1">
    <citation type="submission" date="2021-01" db="UniProtKB">
        <authorList>
            <consortium name="EnsemblPlants"/>
        </authorList>
    </citation>
    <scope>IDENTIFICATION</scope>
</reference>
<keyword evidence="2" id="KW-0433">Leucine-rich repeat</keyword>
<dbReference type="OMA" id="VEALLVW"/>
<dbReference type="PANTHER" id="PTHR48060:SF24">
    <property type="entry name" value="NON-SPECIFIC SERINE_THREONINE PROTEIN KINASE"/>
    <property type="match status" value="1"/>
</dbReference>
<dbReference type="InterPro" id="IPR013210">
    <property type="entry name" value="LRR_N_plant-typ"/>
</dbReference>
<dbReference type="PANTHER" id="PTHR48060">
    <property type="entry name" value="DNA DAMAGE-REPAIR/TOLERATION PROTEIN DRT100"/>
    <property type="match status" value="1"/>
</dbReference>
<dbReference type="SUPFAM" id="SSF52058">
    <property type="entry name" value="L domain-like"/>
    <property type="match status" value="1"/>
</dbReference>
<keyword evidence="9" id="KW-1185">Reference proteome</keyword>
<feature type="domain" description="Leucine-rich repeat-containing N-terminal plant-type" evidence="6">
    <location>
        <begin position="84"/>
        <end position="127"/>
    </location>
</feature>
<organism evidence="8 9">
    <name type="scientific">Kalanchoe fedtschenkoi</name>
    <name type="common">Lavender scallops</name>
    <name type="synonym">South American air plant</name>
    <dbReference type="NCBI Taxonomy" id="63787"/>
    <lineage>
        <taxon>Eukaryota</taxon>
        <taxon>Viridiplantae</taxon>
        <taxon>Streptophyta</taxon>
        <taxon>Embryophyta</taxon>
        <taxon>Tracheophyta</taxon>
        <taxon>Spermatophyta</taxon>
        <taxon>Magnoliopsida</taxon>
        <taxon>eudicotyledons</taxon>
        <taxon>Gunneridae</taxon>
        <taxon>Pentapetalae</taxon>
        <taxon>Saxifragales</taxon>
        <taxon>Crassulaceae</taxon>
        <taxon>Kalanchoe</taxon>
    </lineage>
</organism>
<dbReference type="Proteomes" id="UP000594263">
    <property type="component" value="Unplaced"/>
</dbReference>
<accession>A0A7N0UVF3</accession>
<dbReference type="Gene3D" id="3.80.10.10">
    <property type="entry name" value="Ribonuclease Inhibitor"/>
    <property type="match status" value="2"/>
</dbReference>
<evidence type="ECO:0000313" key="9">
    <source>
        <dbReference type="Proteomes" id="UP000594263"/>
    </source>
</evidence>
<evidence type="ECO:0000259" key="7">
    <source>
        <dbReference type="Pfam" id="PF23598"/>
    </source>
</evidence>
<name>A0A7N0UVF3_KALFE</name>
<dbReference type="Pfam" id="PF23598">
    <property type="entry name" value="LRR_14"/>
    <property type="match status" value="1"/>
</dbReference>
<dbReference type="EnsemblPlants" id="Kaladp0089s0080.1.v1.1">
    <property type="protein sequence ID" value="Kaladp0089s0080.1.v1.1.CDS.1"/>
    <property type="gene ID" value="Kaladp0089s0080.v1.1"/>
</dbReference>
<keyword evidence="3" id="KW-0732">Signal</keyword>
<dbReference type="FunFam" id="3.80.10.10:FF:000400">
    <property type="entry name" value="Nuclear pore complex protein NUP107"/>
    <property type="match status" value="1"/>
</dbReference>
<comment type="subcellular location">
    <subcellularLocation>
        <location evidence="1">Membrane</location>
    </subcellularLocation>
</comment>
<dbReference type="InterPro" id="IPR053211">
    <property type="entry name" value="DNA_repair-toleration"/>
</dbReference>
<evidence type="ECO:0000259" key="6">
    <source>
        <dbReference type="Pfam" id="PF08263"/>
    </source>
</evidence>
<evidence type="ECO:0000256" key="5">
    <source>
        <dbReference type="ARBA" id="ARBA00023136"/>
    </source>
</evidence>
<dbReference type="InterPro" id="IPR055414">
    <property type="entry name" value="LRR_R13L4/SHOC2-like"/>
</dbReference>
<evidence type="ECO:0000256" key="1">
    <source>
        <dbReference type="ARBA" id="ARBA00004370"/>
    </source>
</evidence>